<sequence>MLAGMASGALFLASAADAQDAGPADPPYFASIEVVPGSAARADRVRGIVFDDANRNGVLNAGERGLPGVKVSNGREVVKTGADGGYALPVRSDMSVFVIQPSGWRVPTDKRFVPQFAYEHKPAGSPKALRFGGLPPTGPLPKAINFPLAPSAVKDDFNCAVLGDVQVYSGDEIGYARDTIVRELKDRRGAKPACVFALGDLVGDDLGLIPRLAEVLGAAAVPQWWVQGNHDYDSDADRDADASDSWRHLYGPATYAFEVGQVLFIALDNVVYPCGKDDNREGTRPFCVEYPQKSYSGRFTDDQMAFIANLVKATDPARLIVLGHHIPLVGFDNAKEWAHQTDNAPELYALLKGRRALDLSGHSHTLENLAPGESYGGWKAAVGVDTIPFRHLVAGAVAGSWWGGDYDVAGIPMSLQGDGSPRGYVDMQVRGVDYTLDYRATGHLEDKGMWLSVSTPDFRSWAKTLLAWREADREKRGSVPPLSVQDLPDEKLLTPVDLAGGSWITANVWMGDSATDVRVSIDGAAPVAMTHTQQARGEDSRSGPDFADPFALERQLTVARTAIQSESGVVENQGYIQGRQTRFPPAPPQPQGSVADHNSHLWTLRLAEGIAPGVHNATVTATRPQGGTVRETLVFEVRPERPARTFRWDKWNAFKDGPRIAE</sequence>
<dbReference type="Pfam" id="PF16371">
    <property type="entry name" value="MetallophosN"/>
    <property type="match status" value="1"/>
</dbReference>
<dbReference type="InterPro" id="IPR032285">
    <property type="entry name" value="Metallophos_N"/>
</dbReference>
<feature type="signal peptide" evidence="1">
    <location>
        <begin position="1"/>
        <end position="18"/>
    </location>
</feature>
<dbReference type="PANTHER" id="PTHR43143">
    <property type="entry name" value="METALLOPHOSPHOESTERASE, CALCINEURIN SUPERFAMILY"/>
    <property type="match status" value="1"/>
</dbReference>
<organism evidence="5 6">
    <name type="scientific">Sphingomonas psychrotolerans</name>
    <dbReference type="NCBI Taxonomy" id="1327635"/>
    <lineage>
        <taxon>Bacteria</taxon>
        <taxon>Pseudomonadati</taxon>
        <taxon>Pseudomonadota</taxon>
        <taxon>Alphaproteobacteria</taxon>
        <taxon>Sphingomonadales</taxon>
        <taxon>Sphingomonadaceae</taxon>
        <taxon>Sphingomonas</taxon>
    </lineage>
</organism>
<dbReference type="InterPro" id="IPR051918">
    <property type="entry name" value="STPP_CPPED1"/>
</dbReference>
<dbReference type="OrthoDB" id="9784378at2"/>
<evidence type="ECO:0000256" key="1">
    <source>
        <dbReference type="SAM" id="SignalP"/>
    </source>
</evidence>
<evidence type="ECO:0000313" key="6">
    <source>
        <dbReference type="Proteomes" id="UP000229081"/>
    </source>
</evidence>
<dbReference type="Gene3D" id="3.60.21.10">
    <property type="match status" value="1"/>
</dbReference>
<reference evidence="5 6" key="1">
    <citation type="submission" date="2017-11" db="EMBL/GenBank/DDBJ databases">
        <title>Complete genome sequence of Sphingomonas sp. Strain Cra20, a psychrotolerant potential plant growth promoting rhizobacteria.</title>
        <authorList>
            <person name="Luo Y."/>
        </authorList>
    </citation>
    <scope>NUCLEOTIDE SEQUENCE [LARGE SCALE GENOMIC DNA]</scope>
    <source>
        <strain evidence="5 6">Cra20</strain>
    </source>
</reference>
<keyword evidence="6" id="KW-1185">Reference proteome</keyword>
<dbReference type="InterPro" id="IPR004843">
    <property type="entry name" value="Calcineurin-like_PHP"/>
</dbReference>
<evidence type="ECO:0000259" key="3">
    <source>
        <dbReference type="Pfam" id="PF16370"/>
    </source>
</evidence>
<evidence type="ECO:0000313" key="5">
    <source>
        <dbReference type="EMBL" id="ATY34009.1"/>
    </source>
</evidence>
<dbReference type="Gene3D" id="2.60.40.10">
    <property type="entry name" value="Immunoglobulins"/>
    <property type="match status" value="1"/>
</dbReference>
<dbReference type="Proteomes" id="UP000229081">
    <property type="component" value="Chromosome"/>
</dbReference>
<name>A0A2K8MPW1_9SPHN</name>
<evidence type="ECO:0000259" key="2">
    <source>
        <dbReference type="Pfam" id="PF00149"/>
    </source>
</evidence>
<dbReference type="SUPFAM" id="SSF56300">
    <property type="entry name" value="Metallo-dependent phosphatases"/>
    <property type="match status" value="1"/>
</dbReference>
<protein>
    <submittedName>
        <fullName evidence="5">Metallophosphoesterase</fullName>
    </submittedName>
</protein>
<evidence type="ECO:0000259" key="4">
    <source>
        <dbReference type="Pfam" id="PF16371"/>
    </source>
</evidence>
<dbReference type="InterPro" id="IPR013783">
    <property type="entry name" value="Ig-like_fold"/>
</dbReference>
<feature type="domain" description="Calcineurin-like phosphoesterase N-terminal" evidence="4">
    <location>
        <begin position="59"/>
        <end position="122"/>
    </location>
</feature>
<dbReference type="GO" id="GO:0016787">
    <property type="term" value="F:hydrolase activity"/>
    <property type="evidence" value="ECO:0007669"/>
    <property type="project" value="InterPro"/>
</dbReference>
<proteinExistence type="predicted"/>
<accession>A0A2K8MPW1</accession>
<dbReference type="Pfam" id="PF16370">
    <property type="entry name" value="MetallophosC"/>
    <property type="match status" value="1"/>
</dbReference>
<dbReference type="InterPro" id="IPR029052">
    <property type="entry name" value="Metallo-depent_PP-like"/>
</dbReference>
<dbReference type="InterPro" id="IPR032288">
    <property type="entry name" value="Metallophos_C"/>
</dbReference>
<dbReference type="Pfam" id="PF00149">
    <property type="entry name" value="Metallophos"/>
    <property type="match status" value="1"/>
</dbReference>
<feature type="domain" description="Calcineurin-like phosphoesterase" evidence="2">
    <location>
        <begin position="160"/>
        <end position="365"/>
    </location>
</feature>
<dbReference type="AlphaFoldDB" id="A0A2K8MPW1"/>
<dbReference type="PANTHER" id="PTHR43143:SF6">
    <property type="entry name" value="BLL3016 PROTEIN"/>
    <property type="match status" value="1"/>
</dbReference>
<dbReference type="KEGG" id="sphc:CVN68_20350"/>
<dbReference type="EMBL" id="CP024923">
    <property type="protein sequence ID" value="ATY34009.1"/>
    <property type="molecule type" value="Genomic_DNA"/>
</dbReference>
<feature type="chain" id="PRO_5014648804" evidence="1">
    <location>
        <begin position="19"/>
        <end position="662"/>
    </location>
</feature>
<feature type="domain" description="Calcineurin-like phosphoesterase C-terminal" evidence="3">
    <location>
        <begin position="393"/>
        <end position="563"/>
    </location>
</feature>
<gene>
    <name evidence="5" type="ORF">CVN68_20350</name>
</gene>
<keyword evidence="1" id="KW-0732">Signal</keyword>